<dbReference type="PRINTS" id="PR00834">
    <property type="entry name" value="PROTEASES2C"/>
</dbReference>
<dbReference type="PANTHER" id="PTHR43343:SF3">
    <property type="entry name" value="PROTEASE DO-LIKE 8, CHLOROPLASTIC"/>
    <property type="match status" value="1"/>
</dbReference>
<keyword evidence="2" id="KW-0378">Hydrolase</keyword>
<dbReference type="SUPFAM" id="SSF50494">
    <property type="entry name" value="Trypsin-like serine proteases"/>
    <property type="match status" value="1"/>
</dbReference>
<dbReference type="Proteomes" id="UP000001947">
    <property type="component" value="Chromosome"/>
</dbReference>
<dbReference type="GO" id="GO:0006508">
    <property type="term" value="P:proteolysis"/>
    <property type="evidence" value="ECO:0007669"/>
    <property type="project" value="UniProtKB-KW"/>
</dbReference>
<evidence type="ECO:0000256" key="1">
    <source>
        <dbReference type="ARBA" id="ARBA00022670"/>
    </source>
</evidence>
<evidence type="ECO:0000313" key="4">
    <source>
        <dbReference type="Proteomes" id="UP000001947"/>
    </source>
</evidence>
<dbReference type="InterPro" id="IPR051201">
    <property type="entry name" value="Chloro_Bact_Ser_Proteases"/>
</dbReference>
<dbReference type="Gene3D" id="2.40.10.120">
    <property type="match status" value="1"/>
</dbReference>
<name>Q21G29_SACD2</name>
<dbReference type="GO" id="GO:0004252">
    <property type="term" value="F:serine-type endopeptidase activity"/>
    <property type="evidence" value="ECO:0007669"/>
    <property type="project" value="InterPro"/>
</dbReference>
<evidence type="ECO:0000256" key="2">
    <source>
        <dbReference type="ARBA" id="ARBA00022801"/>
    </source>
</evidence>
<dbReference type="KEGG" id="sde:Sde_3093"/>
<dbReference type="STRING" id="203122.Sde_3093"/>
<dbReference type="InterPro" id="IPR001940">
    <property type="entry name" value="Peptidase_S1C"/>
</dbReference>
<evidence type="ECO:0000313" key="3">
    <source>
        <dbReference type="EMBL" id="ABD82350.1"/>
    </source>
</evidence>
<proteinExistence type="predicted"/>
<dbReference type="Pfam" id="PF13365">
    <property type="entry name" value="Trypsin_2"/>
    <property type="match status" value="1"/>
</dbReference>
<dbReference type="PANTHER" id="PTHR43343">
    <property type="entry name" value="PEPTIDASE S12"/>
    <property type="match status" value="1"/>
</dbReference>
<sequence length="468" mass="51720">MGCYKGLSAVVIRCNALPLKGVVRVLKTTKYSAIGQCAHWLAAVSLSVCALISGPAYTQELAPNNKPAVDSGQQAKHTISTFKDSIFQVRIINVDSKNARSFGSGFYIGDGGLIATNYHVINSVLFEPENYRAIIEIGDEEIPLNIEAVDAISDVAILSVPVKRPALALSAVPPARGERLYSVGNPHDLGMTIVEGNYNGLIDNRFFDQIHFSGALNPGMSGGPNLNANGEVVGLNVATKGNQVGFLVPVDKLKALLVDLEVGKYSEEELQQKVGKQIQKASHYVVTELLSPDWPIEDMGEALVVGKVHPNLHCWGDSDEDEDNHLIVIKRGCHSASSFPIYKTLTSGFVEYEFWHIQGKDWPEYSYYRMLQKQVSHARPGNQAGEDDVENYTCEIDIVTREQDGLKRKISYCTRPYKKFKGLYDVFYMGVTLDKSHVAVMEHFTLSGVTQEDSAQFLEKFIKQVAWQ</sequence>
<accession>Q21G29</accession>
<reference evidence="3 4" key="1">
    <citation type="journal article" date="2008" name="PLoS Genet.">
        <title>Complete genome sequence of the complex carbohydrate-degrading marine bacterium, Saccharophagus degradans strain 2-40 T.</title>
        <authorList>
            <person name="Weiner R.M."/>
            <person name="Taylor L.E.II."/>
            <person name="Henrissat B."/>
            <person name="Hauser L."/>
            <person name="Land M."/>
            <person name="Coutinho P.M."/>
            <person name="Rancurel C."/>
            <person name="Saunders E.H."/>
            <person name="Longmire A.G."/>
            <person name="Zhang H."/>
            <person name="Bayer E.A."/>
            <person name="Gilbert H.J."/>
            <person name="Larimer F."/>
            <person name="Zhulin I.B."/>
            <person name="Ekborg N.A."/>
            <person name="Lamed R."/>
            <person name="Richardson P.M."/>
            <person name="Borovok I."/>
            <person name="Hutcheson S."/>
        </authorList>
    </citation>
    <scope>NUCLEOTIDE SEQUENCE [LARGE SCALE GENOMIC DNA]</scope>
    <source>
        <strain evidence="4">2-40 / ATCC 43961 / DSM 17024</strain>
    </source>
</reference>
<protein>
    <submittedName>
        <fullName evidence="3">Peptidase S1 and S6, chymotrypsin/Hap</fullName>
    </submittedName>
</protein>
<dbReference type="eggNOG" id="COG0265">
    <property type="taxonomic scope" value="Bacteria"/>
</dbReference>
<keyword evidence="4" id="KW-1185">Reference proteome</keyword>
<gene>
    <name evidence="3" type="ordered locus">Sde_3093</name>
</gene>
<dbReference type="AlphaFoldDB" id="Q21G29"/>
<organism evidence="3 4">
    <name type="scientific">Saccharophagus degradans (strain 2-40 / ATCC 43961 / DSM 17024)</name>
    <dbReference type="NCBI Taxonomy" id="203122"/>
    <lineage>
        <taxon>Bacteria</taxon>
        <taxon>Pseudomonadati</taxon>
        <taxon>Pseudomonadota</taxon>
        <taxon>Gammaproteobacteria</taxon>
        <taxon>Cellvibrionales</taxon>
        <taxon>Cellvibrionaceae</taxon>
        <taxon>Saccharophagus</taxon>
    </lineage>
</organism>
<dbReference type="HOGENOM" id="CLU_609313_0_0_6"/>
<dbReference type="EMBL" id="CP000282">
    <property type="protein sequence ID" value="ABD82350.1"/>
    <property type="molecule type" value="Genomic_DNA"/>
</dbReference>
<keyword evidence="1" id="KW-0645">Protease</keyword>
<dbReference type="InterPro" id="IPR009003">
    <property type="entry name" value="Peptidase_S1_PA"/>
</dbReference>